<dbReference type="InterPro" id="IPR043427">
    <property type="entry name" value="YscJ/FliF"/>
</dbReference>
<feature type="transmembrane region" description="Helical" evidence="11">
    <location>
        <begin position="444"/>
        <end position="465"/>
    </location>
</feature>
<dbReference type="InterPro" id="IPR013556">
    <property type="entry name" value="Flag_M-ring_C"/>
</dbReference>
<keyword evidence="7 11" id="KW-0472">Membrane</keyword>
<evidence type="ECO:0000256" key="4">
    <source>
        <dbReference type="ARBA" id="ARBA00022475"/>
    </source>
</evidence>
<dbReference type="RefSeq" id="WP_379273138.1">
    <property type="nucleotide sequence ID" value="NZ_JBHUGT010000002.1"/>
</dbReference>
<keyword evidence="14" id="KW-0282">Flagellum</keyword>
<dbReference type="InterPro" id="IPR000067">
    <property type="entry name" value="FlgMring_FliF"/>
</dbReference>
<protein>
    <recommendedName>
        <fullName evidence="9">Flagellar M-ring protein</fullName>
    </recommendedName>
</protein>
<evidence type="ECO:0000256" key="7">
    <source>
        <dbReference type="ARBA" id="ARBA00023136"/>
    </source>
</evidence>
<dbReference type="Pfam" id="PF08345">
    <property type="entry name" value="YscJ_FliF_C"/>
    <property type="match status" value="1"/>
</dbReference>
<evidence type="ECO:0000259" key="13">
    <source>
        <dbReference type="Pfam" id="PF08345"/>
    </source>
</evidence>
<name>A0ABW5QX91_9BACL</name>
<comment type="function">
    <text evidence="9">The M ring may be actively involved in energy transduction.</text>
</comment>
<dbReference type="PANTHER" id="PTHR30046">
    <property type="entry name" value="FLAGELLAR M-RING PROTEIN"/>
    <property type="match status" value="1"/>
</dbReference>
<accession>A0ABW5QX91</accession>
<feature type="compositionally biased region" description="Low complexity" evidence="10">
    <location>
        <begin position="333"/>
        <end position="348"/>
    </location>
</feature>
<dbReference type="EMBL" id="JBHUMY010000012">
    <property type="protein sequence ID" value="MFD2660952.1"/>
    <property type="molecule type" value="Genomic_DNA"/>
</dbReference>
<keyword evidence="6 11" id="KW-1133">Transmembrane helix</keyword>
<feature type="region of interest" description="Disordered" evidence="10">
    <location>
        <begin position="305"/>
        <end position="348"/>
    </location>
</feature>
<dbReference type="NCBIfam" id="TIGR00206">
    <property type="entry name" value="fliF"/>
    <property type="match status" value="1"/>
</dbReference>
<dbReference type="PRINTS" id="PR01009">
    <property type="entry name" value="FLGMRINGFLIF"/>
</dbReference>
<evidence type="ECO:0000256" key="6">
    <source>
        <dbReference type="ARBA" id="ARBA00022989"/>
    </source>
</evidence>
<evidence type="ECO:0000256" key="3">
    <source>
        <dbReference type="ARBA" id="ARBA00007971"/>
    </source>
</evidence>
<keyword evidence="8 9" id="KW-0975">Bacterial flagellum</keyword>
<dbReference type="InterPro" id="IPR006182">
    <property type="entry name" value="FliF_N_dom"/>
</dbReference>
<comment type="caution">
    <text evidence="14">The sequence shown here is derived from an EMBL/GenBank/DDBJ whole genome shotgun (WGS) entry which is preliminary data.</text>
</comment>
<feature type="domain" description="Flagellar M-ring C-terminal" evidence="13">
    <location>
        <begin position="260"/>
        <end position="387"/>
    </location>
</feature>
<reference evidence="15" key="1">
    <citation type="journal article" date="2019" name="Int. J. Syst. Evol. Microbiol.">
        <title>The Global Catalogue of Microorganisms (GCM) 10K type strain sequencing project: providing services to taxonomists for standard genome sequencing and annotation.</title>
        <authorList>
            <consortium name="The Broad Institute Genomics Platform"/>
            <consortium name="The Broad Institute Genome Sequencing Center for Infectious Disease"/>
            <person name="Wu L."/>
            <person name="Ma J."/>
        </authorList>
    </citation>
    <scope>NUCLEOTIDE SEQUENCE [LARGE SCALE GENOMIC DNA]</scope>
    <source>
        <strain evidence="15">TISTR 1827</strain>
    </source>
</reference>
<keyword evidence="4" id="KW-1003">Cell membrane</keyword>
<evidence type="ECO:0000313" key="14">
    <source>
        <dbReference type="EMBL" id="MFD2660952.1"/>
    </source>
</evidence>
<evidence type="ECO:0000256" key="9">
    <source>
        <dbReference type="PIRNR" id="PIRNR004862"/>
    </source>
</evidence>
<dbReference type="InterPro" id="IPR045851">
    <property type="entry name" value="AMP-bd_C_sf"/>
</dbReference>
<evidence type="ECO:0000256" key="1">
    <source>
        <dbReference type="ARBA" id="ARBA00004117"/>
    </source>
</evidence>
<dbReference type="Proteomes" id="UP001597493">
    <property type="component" value="Unassembled WGS sequence"/>
</dbReference>
<evidence type="ECO:0000256" key="8">
    <source>
        <dbReference type="ARBA" id="ARBA00023143"/>
    </source>
</evidence>
<comment type="similarity">
    <text evidence="3 9">Belongs to the FliF family.</text>
</comment>
<evidence type="ECO:0000256" key="11">
    <source>
        <dbReference type="SAM" id="Phobius"/>
    </source>
</evidence>
<keyword evidence="14" id="KW-0966">Cell projection</keyword>
<proteinExistence type="inferred from homology"/>
<feature type="domain" description="Flagellar M-ring N-terminal" evidence="12">
    <location>
        <begin position="46"/>
        <end position="223"/>
    </location>
</feature>
<evidence type="ECO:0000313" key="15">
    <source>
        <dbReference type="Proteomes" id="UP001597493"/>
    </source>
</evidence>
<organism evidence="14 15">
    <name type="scientific">Paenibacillus thailandensis</name>
    <dbReference type="NCBI Taxonomy" id="393250"/>
    <lineage>
        <taxon>Bacteria</taxon>
        <taxon>Bacillati</taxon>
        <taxon>Bacillota</taxon>
        <taxon>Bacilli</taxon>
        <taxon>Bacillales</taxon>
        <taxon>Paenibacillaceae</taxon>
        <taxon>Paenibacillus</taxon>
    </lineage>
</organism>
<evidence type="ECO:0000256" key="2">
    <source>
        <dbReference type="ARBA" id="ARBA00004651"/>
    </source>
</evidence>
<keyword evidence="14" id="KW-0969">Cilium</keyword>
<keyword evidence="5 11" id="KW-0812">Transmembrane</keyword>
<dbReference type="PIRSF" id="PIRSF004862">
    <property type="entry name" value="FliF"/>
    <property type="match status" value="1"/>
</dbReference>
<evidence type="ECO:0000256" key="5">
    <source>
        <dbReference type="ARBA" id="ARBA00022692"/>
    </source>
</evidence>
<feature type="compositionally biased region" description="Gly residues" evidence="10">
    <location>
        <begin position="313"/>
        <end position="323"/>
    </location>
</feature>
<dbReference type="Pfam" id="PF01514">
    <property type="entry name" value="YscJ_FliF"/>
    <property type="match status" value="1"/>
</dbReference>
<sequence length="526" mass="56413">MNEKIAQYRGKLTQQWRQMGKKQKIWLGASLGILIVAAVLLTYLFTRTEYELAFQNLDSTDASAIMTYLDSNGVPYKLDATGTSISVPSSMATRAKVDVGSLGLVQNGSIGFEAFDSGASQFGMTENEFNVKYLNSLNGEVQRLLNAMQGVQQSNVLINLPEESVFLNPEEEQGASASITMKFVNGYTPSQKEIDGYYNLVKTAVPNLAVENITISSPKGELLPSEAGGSGGTNTDAVEAQFKIRKKYETELKNNIQQFLGPIVGSENLVISVASSMNFDKKSTEQNLVQPLDDNNNNGIIISEQTETSSSTGGSGAAGGVPGTGETDVANYTESSAAGTSSSETSSTITNYDVSRINNKIESAPYTLKDLSISVGIKSDVLTSLGGTARDEITTYLQSLVRAQLADSGQDLSNAAVLNSKVSVIAQSFAGVSEAETAQGLSTAWMIGIGAAALAVIAGLAIALIRKRKKAAREEEFVFEEPAKAEYPTLDLDSMNDNQARKNLETLAKRKPEEFVNLLRTWLVEE</sequence>
<comment type="subcellular location">
    <subcellularLocation>
        <location evidence="1 9">Bacterial flagellum basal body</location>
    </subcellularLocation>
    <subcellularLocation>
        <location evidence="2">Cell membrane</location>
        <topology evidence="2">Multi-pass membrane protein</topology>
    </subcellularLocation>
</comment>
<keyword evidence="15" id="KW-1185">Reference proteome</keyword>
<gene>
    <name evidence="14" type="primary">fliF</name>
    <name evidence="14" type="ORF">ACFSW5_11900</name>
</gene>
<dbReference type="Gene3D" id="3.30.300.30">
    <property type="match status" value="1"/>
</dbReference>
<evidence type="ECO:0000259" key="12">
    <source>
        <dbReference type="Pfam" id="PF01514"/>
    </source>
</evidence>
<evidence type="ECO:0000256" key="10">
    <source>
        <dbReference type="SAM" id="MobiDB-lite"/>
    </source>
</evidence>
<feature type="transmembrane region" description="Helical" evidence="11">
    <location>
        <begin position="25"/>
        <end position="45"/>
    </location>
</feature>
<dbReference type="PANTHER" id="PTHR30046:SF0">
    <property type="entry name" value="FLAGELLAR M-RING PROTEIN"/>
    <property type="match status" value="1"/>
</dbReference>